<keyword evidence="18" id="KW-0511">Multifunctional enzyme</keyword>
<dbReference type="InterPro" id="IPR020841">
    <property type="entry name" value="PKS_Beta-ketoAc_synthase_dom"/>
</dbReference>
<dbReference type="InterPro" id="IPR014031">
    <property type="entry name" value="Ketoacyl_synth_C"/>
</dbReference>
<evidence type="ECO:0000259" key="28">
    <source>
        <dbReference type="PROSITE" id="PS52004"/>
    </source>
</evidence>
<dbReference type="InterPro" id="IPR026025">
    <property type="entry name" value="FAS_alpha_yeast"/>
</dbReference>
<dbReference type="Proteomes" id="UP000750711">
    <property type="component" value="Unassembled WGS sequence"/>
</dbReference>
<dbReference type="InterPro" id="IPR047224">
    <property type="entry name" value="FAS_alpha_su_C"/>
</dbReference>
<evidence type="ECO:0000256" key="15">
    <source>
        <dbReference type="ARBA" id="ARBA00023027"/>
    </source>
</evidence>
<dbReference type="InterPro" id="IPR041550">
    <property type="entry name" value="FASI_helical"/>
</dbReference>
<dbReference type="GO" id="GO:0005835">
    <property type="term" value="C:fatty acid synthase complex"/>
    <property type="evidence" value="ECO:0007669"/>
    <property type="project" value="InterPro"/>
</dbReference>
<dbReference type="InterPro" id="IPR002582">
    <property type="entry name" value="ACPS"/>
</dbReference>
<dbReference type="SUPFAM" id="SSF56214">
    <property type="entry name" value="4'-phosphopantetheinyl transferase"/>
    <property type="match status" value="1"/>
</dbReference>
<dbReference type="SUPFAM" id="SSF53901">
    <property type="entry name" value="Thiolase-like"/>
    <property type="match status" value="2"/>
</dbReference>
<evidence type="ECO:0000313" key="30">
    <source>
        <dbReference type="Proteomes" id="UP000750711"/>
    </source>
</evidence>
<dbReference type="Gene3D" id="3.90.470.20">
    <property type="entry name" value="4'-phosphopantetheinyl transferase domain"/>
    <property type="match status" value="1"/>
</dbReference>
<dbReference type="Gene3D" id="6.10.250.1940">
    <property type="match status" value="1"/>
</dbReference>
<evidence type="ECO:0000256" key="22">
    <source>
        <dbReference type="PIRNR" id="PIRNR000454"/>
    </source>
</evidence>
<comment type="catalytic activity">
    <reaction evidence="21">
        <text>a fatty acyl-[ACP] + malonyl-[ACP] + H(+) = a 3-oxoacyl-[ACP] + holo-[ACP] + CO2</text>
        <dbReference type="Rhea" id="RHEA:22836"/>
        <dbReference type="Rhea" id="RHEA-COMP:9623"/>
        <dbReference type="Rhea" id="RHEA-COMP:9685"/>
        <dbReference type="Rhea" id="RHEA-COMP:9916"/>
        <dbReference type="Rhea" id="RHEA-COMP:14125"/>
        <dbReference type="ChEBI" id="CHEBI:15378"/>
        <dbReference type="ChEBI" id="CHEBI:16526"/>
        <dbReference type="ChEBI" id="CHEBI:64479"/>
        <dbReference type="ChEBI" id="CHEBI:78449"/>
        <dbReference type="ChEBI" id="CHEBI:78776"/>
        <dbReference type="ChEBI" id="CHEBI:138651"/>
        <dbReference type="EC" id="2.3.1.41"/>
    </reaction>
</comment>
<evidence type="ECO:0000256" key="3">
    <source>
        <dbReference type="ARBA" id="ARBA00012948"/>
    </source>
</evidence>
<proteinExistence type="inferred from homology"/>
<keyword evidence="13" id="KW-0521">NADP</keyword>
<reference evidence="29" key="1">
    <citation type="submission" date="2021-03" db="EMBL/GenBank/DDBJ databases">
        <title>Comparative genomics and phylogenomic investigation of the class Geoglossomycetes provide insights into ecological specialization and systematics.</title>
        <authorList>
            <person name="Melie T."/>
            <person name="Pirro S."/>
            <person name="Miller A.N."/>
            <person name="Quandt A."/>
        </authorList>
    </citation>
    <scope>NUCLEOTIDE SEQUENCE</scope>
    <source>
        <strain evidence="29">CAQ_001_2017</strain>
    </source>
</reference>
<dbReference type="InterPro" id="IPR040899">
    <property type="entry name" value="Fas_alpha_ACP"/>
</dbReference>
<dbReference type="CDD" id="cd00828">
    <property type="entry name" value="elong_cond_enzymes"/>
    <property type="match status" value="1"/>
</dbReference>
<feature type="active site" description="For beta-ketoacyl synthase activity" evidence="23">
    <location>
        <position position="1286"/>
    </location>
</feature>
<evidence type="ECO:0000256" key="4">
    <source>
        <dbReference type="ARBA" id="ARBA00013191"/>
    </source>
</evidence>
<dbReference type="Gene3D" id="3.90.25.70">
    <property type="match status" value="1"/>
</dbReference>
<dbReference type="InterPro" id="IPR008278">
    <property type="entry name" value="4-PPantetheinyl_Trfase_dom"/>
</dbReference>
<dbReference type="Pfam" id="PF01648">
    <property type="entry name" value="ACPS"/>
    <property type="match status" value="1"/>
</dbReference>
<keyword evidence="30" id="KW-1185">Reference proteome</keyword>
<keyword evidence="11" id="KW-0276">Fatty acid metabolism</keyword>
<evidence type="ECO:0000256" key="1">
    <source>
        <dbReference type="ARBA" id="ARBA00007485"/>
    </source>
</evidence>
<dbReference type="PROSITE" id="PS00606">
    <property type="entry name" value="KS3_1"/>
    <property type="match status" value="1"/>
</dbReference>
<dbReference type="HAMAP" id="MF_00101">
    <property type="entry name" value="AcpS"/>
    <property type="match status" value="1"/>
</dbReference>
<dbReference type="CDD" id="cd08950">
    <property type="entry name" value="KR_fFAS_SDR_c_like"/>
    <property type="match status" value="1"/>
</dbReference>
<dbReference type="Pfam" id="PF18314">
    <property type="entry name" value="FAS_I_H"/>
    <property type="match status" value="1"/>
</dbReference>
<evidence type="ECO:0000256" key="20">
    <source>
        <dbReference type="ARBA" id="ARBA00048508"/>
    </source>
</evidence>
<dbReference type="InterPro" id="IPR037143">
    <property type="entry name" value="4-PPantetheinyl_Trfase_dom_sf"/>
</dbReference>
<keyword evidence="15" id="KW-0520">NAD</keyword>
<dbReference type="InterPro" id="IPR016039">
    <property type="entry name" value="Thiolase-like"/>
</dbReference>
<keyword evidence="17" id="KW-0275">Fatty acid biosynthesis</keyword>
<dbReference type="PROSITE" id="PS50075">
    <property type="entry name" value="CARRIER"/>
    <property type="match status" value="1"/>
</dbReference>
<keyword evidence="12 24" id="KW-0460">Magnesium</keyword>
<dbReference type="GO" id="GO:0042759">
    <property type="term" value="P:long-chain fatty acid biosynthetic process"/>
    <property type="evidence" value="ECO:0007669"/>
    <property type="project" value="UniProtKB-UniRule"/>
</dbReference>
<keyword evidence="8" id="KW-0597">Phosphoprotein</keyword>
<dbReference type="GO" id="GO:0004321">
    <property type="term" value="F:fatty-acyl-CoA synthase activity"/>
    <property type="evidence" value="ECO:0007669"/>
    <property type="project" value="UniProtKB-EC"/>
</dbReference>
<dbReference type="PIRSF" id="PIRSF000454">
    <property type="entry name" value="FAS_yeast_alpha"/>
    <property type="match status" value="1"/>
</dbReference>
<evidence type="ECO:0000256" key="11">
    <source>
        <dbReference type="ARBA" id="ARBA00022832"/>
    </source>
</evidence>
<evidence type="ECO:0000256" key="21">
    <source>
        <dbReference type="ARBA" id="ARBA00049541"/>
    </source>
</evidence>
<dbReference type="InterPro" id="IPR050830">
    <property type="entry name" value="Fungal_FAS"/>
</dbReference>
<dbReference type="Gene3D" id="3.40.50.720">
    <property type="entry name" value="NAD(P)-binding Rossmann-like Domain"/>
    <property type="match status" value="1"/>
</dbReference>
<dbReference type="SUPFAM" id="SSF51735">
    <property type="entry name" value="NAD(P)-binding Rossmann-fold domains"/>
    <property type="match status" value="1"/>
</dbReference>
<evidence type="ECO:0000256" key="25">
    <source>
        <dbReference type="PIRSR" id="PIRSR000454-4"/>
    </source>
</evidence>
<evidence type="ECO:0000313" key="29">
    <source>
        <dbReference type="EMBL" id="KAH0563491.1"/>
    </source>
</evidence>
<dbReference type="InterPro" id="IPR018201">
    <property type="entry name" value="Ketoacyl_synth_AS"/>
</dbReference>
<dbReference type="Pfam" id="PF00109">
    <property type="entry name" value="ketoacyl-synt"/>
    <property type="match status" value="1"/>
</dbReference>
<feature type="domain" description="Ketosynthase family 3 (KS3)" evidence="28">
    <location>
        <begin position="1104"/>
        <end position="1640"/>
    </location>
</feature>
<dbReference type="EMBL" id="JAGHQM010000196">
    <property type="protein sequence ID" value="KAH0563491.1"/>
    <property type="molecule type" value="Genomic_DNA"/>
</dbReference>
<dbReference type="SUPFAM" id="SSF52151">
    <property type="entry name" value="FabD/lysophospholipase-like"/>
    <property type="match status" value="1"/>
</dbReference>
<dbReference type="Gene3D" id="3.40.47.10">
    <property type="match status" value="2"/>
</dbReference>
<dbReference type="Gene3D" id="6.10.140.1390">
    <property type="match status" value="1"/>
</dbReference>
<comment type="similarity">
    <text evidence="1 22">Belongs to the thiolase-like superfamily. Fungal fatty acid synthetase subunit alpha family.</text>
</comment>
<feature type="region of interest" description="Disordered" evidence="26">
    <location>
        <begin position="94"/>
        <end position="122"/>
    </location>
</feature>
<dbReference type="FunFam" id="3.90.470.20:FF:000005">
    <property type="entry name" value="Fatty acid synthase alpha subunit FasA"/>
    <property type="match status" value="1"/>
</dbReference>
<evidence type="ECO:0000256" key="12">
    <source>
        <dbReference type="ARBA" id="ARBA00022842"/>
    </source>
</evidence>
<feature type="domain" description="Carrier" evidence="27">
    <location>
        <begin position="146"/>
        <end position="221"/>
    </location>
</feature>
<comment type="caution">
    <text evidence="29">The sequence shown here is derived from an EMBL/GenBank/DDBJ whole genome shotgun (WGS) entry which is preliminary data.</text>
</comment>
<evidence type="ECO:0000256" key="2">
    <source>
        <dbReference type="ARBA" id="ARBA00012878"/>
    </source>
</evidence>
<comment type="catalytic activity">
    <reaction evidence="20">
        <text>a (3R)-hydroxyacyl-[ACP] + NADP(+) = a 3-oxoacyl-[ACP] + NADPH + H(+)</text>
        <dbReference type="Rhea" id="RHEA:17397"/>
        <dbReference type="Rhea" id="RHEA-COMP:9916"/>
        <dbReference type="Rhea" id="RHEA-COMP:9945"/>
        <dbReference type="ChEBI" id="CHEBI:15378"/>
        <dbReference type="ChEBI" id="CHEBI:57783"/>
        <dbReference type="ChEBI" id="CHEBI:58349"/>
        <dbReference type="ChEBI" id="CHEBI:78776"/>
        <dbReference type="ChEBI" id="CHEBI:78827"/>
        <dbReference type="EC" id="1.1.1.100"/>
    </reaction>
</comment>
<dbReference type="GO" id="GO:0004315">
    <property type="term" value="F:3-oxoacyl-[acyl-carrier-protein] synthase activity"/>
    <property type="evidence" value="ECO:0007669"/>
    <property type="project" value="UniProtKB-EC"/>
</dbReference>
<evidence type="ECO:0000256" key="9">
    <source>
        <dbReference type="ARBA" id="ARBA00022679"/>
    </source>
</evidence>
<keyword evidence="9 22" id="KW-0808">Transferase</keyword>
<evidence type="ECO:0000256" key="19">
    <source>
        <dbReference type="ARBA" id="ARBA00048237"/>
    </source>
</evidence>
<dbReference type="GO" id="GO:0004316">
    <property type="term" value="F:3-oxoacyl-[acyl-carrier-protein] reductase (NADPH) activity"/>
    <property type="evidence" value="ECO:0007669"/>
    <property type="project" value="UniProtKB-EC"/>
</dbReference>
<evidence type="ECO:0000256" key="18">
    <source>
        <dbReference type="ARBA" id="ARBA00023268"/>
    </source>
</evidence>
<evidence type="ECO:0000256" key="24">
    <source>
        <dbReference type="PIRSR" id="PIRSR000454-3"/>
    </source>
</evidence>
<evidence type="ECO:0000256" key="7">
    <source>
        <dbReference type="ARBA" id="ARBA00022516"/>
    </source>
</evidence>
<evidence type="ECO:0000256" key="8">
    <source>
        <dbReference type="ARBA" id="ARBA00022553"/>
    </source>
</evidence>
<organism evidence="29 30">
    <name type="scientific">Trichoglossum hirsutum</name>
    <dbReference type="NCBI Taxonomy" id="265104"/>
    <lineage>
        <taxon>Eukaryota</taxon>
        <taxon>Fungi</taxon>
        <taxon>Dikarya</taxon>
        <taxon>Ascomycota</taxon>
        <taxon>Pezizomycotina</taxon>
        <taxon>Geoglossomycetes</taxon>
        <taxon>Geoglossales</taxon>
        <taxon>Geoglossaceae</taxon>
        <taxon>Trichoglossum</taxon>
    </lineage>
</organism>
<dbReference type="Gene3D" id="3.30.70.2490">
    <property type="match status" value="1"/>
</dbReference>
<name>A0A9P8LF70_9PEZI</name>
<dbReference type="EC" id="1.1.1.100" evidence="3"/>
<dbReference type="GO" id="GO:0004312">
    <property type="term" value="F:fatty acid synthase activity"/>
    <property type="evidence" value="ECO:0007669"/>
    <property type="project" value="InterPro"/>
</dbReference>
<evidence type="ECO:0000259" key="27">
    <source>
        <dbReference type="PROSITE" id="PS50075"/>
    </source>
</evidence>
<dbReference type="GO" id="GO:0000287">
    <property type="term" value="F:magnesium ion binding"/>
    <property type="evidence" value="ECO:0007669"/>
    <property type="project" value="InterPro"/>
</dbReference>
<dbReference type="FunFam" id="3.30.70.2490:FF:000001">
    <property type="entry name" value="Fatty acid synthase subunit alpha"/>
    <property type="match status" value="1"/>
</dbReference>
<keyword evidence="7" id="KW-0444">Lipid biosynthesis</keyword>
<dbReference type="InterPro" id="IPR009081">
    <property type="entry name" value="PP-bd_ACP"/>
</dbReference>
<evidence type="ECO:0000256" key="6">
    <source>
        <dbReference type="ARBA" id="ARBA00022450"/>
    </source>
</evidence>
<evidence type="ECO:0000256" key="10">
    <source>
        <dbReference type="ARBA" id="ARBA00022723"/>
    </source>
</evidence>
<feature type="binding site" evidence="24">
    <location>
        <position position="1756"/>
    </location>
    <ligand>
        <name>Mg(2+)</name>
        <dbReference type="ChEBI" id="CHEBI:18420"/>
    </ligand>
</feature>
<feature type="binding site" evidence="24">
    <location>
        <position position="1856"/>
    </location>
    <ligand>
        <name>Mg(2+)</name>
        <dbReference type="ChEBI" id="CHEBI:18420"/>
    </ligand>
</feature>
<dbReference type="PANTHER" id="PTHR10982">
    <property type="entry name" value="MALONYL COA-ACYL CARRIER PROTEIN TRANSACYLASE"/>
    <property type="match status" value="1"/>
</dbReference>
<dbReference type="InterPro" id="IPR014030">
    <property type="entry name" value="Ketoacyl_synth_N"/>
</dbReference>
<evidence type="ECO:0000256" key="5">
    <source>
        <dbReference type="ARBA" id="ARBA00014008"/>
    </source>
</evidence>
<dbReference type="GO" id="GO:0044550">
    <property type="term" value="P:secondary metabolite biosynthetic process"/>
    <property type="evidence" value="ECO:0007669"/>
    <property type="project" value="UniProtKB-ARBA"/>
</dbReference>
<protein>
    <recommendedName>
        <fullName evidence="5">Fatty acid synthase subunit alpha</fullName>
        <ecNumber evidence="3">1.1.1.100</ecNumber>
        <ecNumber evidence="4">2.3.1.41</ecNumber>
        <ecNumber evidence="2">2.3.1.86</ecNumber>
    </recommendedName>
</protein>
<dbReference type="EC" id="2.3.1.86" evidence="2"/>
<dbReference type="Gene3D" id="6.10.140.1410">
    <property type="match status" value="1"/>
</dbReference>
<gene>
    <name evidence="29" type="ORF">GP486_001942</name>
</gene>
<dbReference type="PANTHER" id="PTHR10982:SF21">
    <property type="entry name" value="FATTY ACID SYNTHASE SUBUNIT BETA"/>
    <property type="match status" value="1"/>
</dbReference>
<dbReference type="NCBIfam" id="TIGR00556">
    <property type="entry name" value="pantethn_trn"/>
    <property type="match status" value="1"/>
</dbReference>
<feature type="binding site" evidence="24">
    <location>
        <position position="1757"/>
    </location>
    <ligand>
        <name>Mg(2+)</name>
        <dbReference type="ChEBI" id="CHEBI:18420"/>
    </ligand>
</feature>
<dbReference type="EC" id="2.3.1.41" evidence="4"/>
<evidence type="ECO:0000256" key="16">
    <source>
        <dbReference type="ARBA" id="ARBA00023098"/>
    </source>
</evidence>
<dbReference type="GO" id="GO:0008897">
    <property type="term" value="F:holo-[acyl-carrier-protein] synthase activity"/>
    <property type="evidence" value="ECO:0007669"/>
    <property type="project" value="InterPro"/>
</dbReference>
<dbReference type="Gene3D" id="6.10.250.1930">
    <property type="match status" value="1"/>
</dbReference>
<sequence>MRPEVEQELAHTLLVELLAYQFASPVRWIETQDIILGEKTTERIVEIGPADTLGVMAKRTLASKYEAYDAALSLQRQILCYSKDAKEIYYDVDPVEDKPTPATAASGSGEESSAPSPAPAIAPAPIAATPAALSSGPAAQIPDAPVLAIDIVRSLVAQKLKKPLADIPLTKAIKDLVGGKSTLQNEILGDLGKEFGSTPEKPEDTPLDELGASMQATFNGQLGKQSSSLVARMISSKMPGGFNITTARKYLETRWGLGPGRQDGVLLMALTMEPAARLGAENDAKAFLDDVARKYAANAGVDLSAPAAGSDGGAAGGGMMMDPAALDALTKDQKALFKQQLELFARYLKMDLRAGDKAFLGSQQTQNALQAQLDLWSVEHGEFYATGIEPVFSSLKARVYDSSWNWARQDALSMYYDIIFGRLKTVDREIVSQCIRIMNRSNPTLLEFMQYHIDNCPADRGETYQLAKMLGQQLIENCKDVLGVAPVYKDVSIPTAPRTTVDARGKLEYAEVPRAAVRKLEHYVKEMADGGKISEYGNRSKVQSDLSRIYKLIRQQHKLSKSSQLQIKSLYSNVIRSLAMNEGQIIPAENGRAKNGRKGGKNGFRHLNGHVKPGKVETIPFLHLKRKEEHGWEYNKKLTGLYLDGLEEAARSGVSFLSKNALMTGAGAGSIGAEVLQGLIGGGAKVVVTTSRFSREVTEYYQAMYARYGSSGSQLVVVPFNQGSKQDVEALIDYIYDPKKGLGWDLDYVIPFAAIPENGREIDNIDSKSELAHRIMLTNLLRLLGCVKTQKADRGYETRPAQVVLPLSPNHGTFGNDGLYSESKLALETLFNRWYSENWSNFLTVCGAVIGWTRGTGLMGGNNIVAEGVEKYGVRTFSQQEMAFNLLGLMAPKIVSLCQVEPVFADLNGGLQFIPNLKDLMTQLRTDILETSEVRQAVIKETAIENKIVNGEGSEALYKKVTVDPRANIKFSFPELPDYKTEVEPLSQKLRGMVDLERVVVVTGFSEVGPWGNSRTRWEMEAYGKFSLEGCVEMAWIMGLIKNHNGPLKGKQYSGWVDAKTGEPVDDKDVKPKYEKYILEHSGIRLIESELFHGYDPKKKQLLQEIVIEEDLDPFESSKETAEEFKREHGDKVEVFEIPESGEYTVRLKKGATLLIPKALKFDRLVAGQIPTGWDARRFGIPEDIISQVDPVTLYVLVCTVESLLAAGITDPYEFYKYVHISEVGNCIGSGIGGTTALRGMYKDRFLEKPVQKDILQESFINTMSAWVNMLLLSSTGPIKTPVGACATAVESIDIGYDTIAEGKARVCIVGGFDDFQEEGSYEFANMKATSNAEDEFAHGRTPKEMSRPTTTTRNGFMESQGCGIQLIMNAKLALEMGVPIYGIIALTATATDKVGRSVPAPGQGVLTTARELPSKFPSPLLDISYRRRQLEFRKKNIRQWQESELLYIQEEVAAMKAQGENFDESEYMQERAQHIEREARRQEKTALNSLGNDFWKQDSHIAPLRGALATWGLTIDDLGVCSFHGTSTVANDKNESEVICKQLGHLGRKKGNAVLGIFQKYLTGHPKGAAGAWMFNGCLQVLNTGLVPGNRNADNIDKVMEKFDYIVYPSRSIQTDGVKAFSVTSFGFGQKGAQAIGIHPKYLFATLDEASYSSYKAKVEARQKKAYRYFHNSLLTNTMFVAKNTSPYSPEQESEVFLNPTARVSQDKKSSAFTYAAASSPKKVVDKSETESTRKVVEQLARATSKGNTKVGVDVEAIDSINVENETFVERNFTRAEQEYCLKAPSPQASFAGRWSAKEAVFKSLGVLGKGAGAPLKDIEIINDETGAPVVTLHGDAATAAKKAGVKSVEVSISHSDAQAIAIAVSNF</sequence>
<feature type="modified residue" description="O-(pantetheine 4'-phosphoryl)serine" evidence="25">
    <location>
        <position position="181"/>
    </location>
</feature>
<evidence type="ECO:0000256" key="23">
    <source>
        <dbReference type="PIRSR" id="PIRSR000454-1"/>
    </source>
</evidence>
<accession>A0A9P8LF70</accession>
<keyword evidence="10 24" id="KW-0479">Metal-binding</keyword>
<keyword evidence="16" id="KW-0443">Lipid metabolism</keyword>
<comment type="catalytic activity">
    <reaction evidence="19">
        <text>acetyl-CoA + n malonyl-CoA + 2n NADPH + 4n H(+) = a long-chain-acyl-CoA + n CoA + n CO2 + 2n NADP(+).</text>
        <dbReference type="EC" id="2.3.1.86"/>
    </reaction>
</comment>
<dbReference type="InterPro" id="IPR016035">
    <property type="entry name" value="Acyl_Trfase/lysoPLipase"/>
</dbReference>
<dbReference type="Pfam" id="PF02801">
    <property type="entry name" value="Ketoacyl-synt_C"/>
    <property type="match status" value="1"/>
</dbReference>
<evidence type="ECO:0000256" key="13">
    <source>
        <dbReference type="ARBA" id="ARBA00022857"/>
    </source>
</evidence>
<feature type="binding site" evidence="24">
    <location>
        <position position="1855"/>
    </location>
    <ligand>
        <name>Mg(2+)</name>
        <dbReference type="ChEBI" id="CHEBI:18420"/>
    </ligand>
</feature>
<dbReference type="InterPro" id="IPR004568">
    <property type="entry name" value="Ppantetheine-prot_Trfase_dom"/>
</dbReference>
<evidence type="ECO:0000256" key="26">
    <source>
        <dbReference type="SAM" id="MobiDB-lite"/>
    </source>
</evidence>
<feature type="binding site" evidence="24">
    <location>
        <position position="1755"/>
    </location>
    <ligand>
        <name>Mg(2+)</name>
        <dbReference type="ChEBI" id="CHEBI:18420"/>
    </ligand>
</feature>
<dbReference type="PROSITE" id="PS52004">
    <property type="entry name" value="KS3_2"/>
    <property type="match status" value="1"/>
</dbReference>
<evidence type="ECO:0000256" key="17">
    <source>
        <dbReference type="ARBA" id="ARBA00023160"/>
    </source>
</evidence>
<dbReference type="FunFam" id="3.90.25.70:FF:000001">
    <property type="entry name" value="Fatty acid synthase subunit alpha"/>
    <property type="match status" value="1"/>
</dbReference>
<evidence type="ECO:0000256" key="14">
    <source>
        <dbReference type="ARBA" id="ARBA00023002"/>
    </source>
</evidence>
<feature type="compositionally biased region" description="Low complexity" evidence="26">
    <location>
        <begin position="101"/>
        <end position="115"/>
    </location>
</feature>
<dbReference type="Pfam" id="PF18325">
    <property type="entry name" value="Fas_alpha_ACP"/>
    <property type="match status" value="1"/>
</dbReference>
<dbReference type="InterPro" id="IPR036291">
    <property type="entry name" value="NAD(P)-bd_dom_sf"/>
</dbReference>
<keyword evidence="14" id="KW-0560">Oxidoreductase</keyword>
<keyword evidence="6 22" id="KW-0596">Phosphopantetheine</keyword>